<accession>C4XV77</accession>
<dbReference type="STRING" id="1354.A6P53_06700"/>
<protein>
    <recommendedName>
        <fullName evidence="1">Core domain-containing protein</fullName>
    </recommendedName>
</protein>
<proteinExistence type="predicted"/>
<dbReference type="SUPFAM" id="SSF89360">
    <property type="entry name" value="HesB-like domain"/>
    <property type="match status" value="1"/>
</dbReference>
<reference evidence="2" key="1">
    <citation type="journal article" date="2010" name="FEMS Microbiol. Lett.">
        <title>The stress response protein Gls24 is induced by copper and interacts with the CopZ copper chaperone of Enterococcus hirae.</title>
        <authorList>
            <person name="Stoyanov J.V."/>
            <person name="Mancini S."/>
            <person name="Lu Z.H."/>
            <person name="Mourlane F."/>
            <person name="Poulsen K.R."/>
            <person name="Wimmer R."/>
            <person name="Solioz M."/>
        </authorList>
    </citation>
    <scope>NUCLEOTIDE SEQUENCE</scope>
    <source>
        <strain evidence="2">ATCC 9790</strain>
    </source>
</reference>
<feature type="domain" description="Core" evidence="1">
    <location>
        <begin position="1"/>
        <end position="111"/>
    </location>
</feature>
<organism evidence="2">
    <name type="scientific">Enterococcus hirae</name>
    <dbReference type="NCBI Taxonomy" id="1354"/>
    <lineage>
        <taxon>Bacteria</taxon>
        <taxon>Bacillati</taxon>
        <taxon>Bacillota</taxon>
        <taxon>Bacilli</taxon>
        <taxon>Lactobacillales</taxon>
        <taxon>Enterococcaceae</taxon>
        <taxon>Enterococcus</taxon>
    </lineage>
</organism>
<dbReference type="Proteomes" id="UP000352698">
    <property type="component" value="Unassembled WGS sequence"/>
</dbReference>
<evidence type="ECO:0000313" key="4">
    <source>
        <dbReference type="Proteomes" id="UP000352698"/>
    </source>
</evidence>
<dbReference type="RefSeq" id="WP_010719080.1">
    <property type="nucleotide sequence ID" value="NZ_AP027299.1"/>
</dbReference>
<name>C4XV77_ENTHR</name>
<dbReference type="Pfam" id="PF01521">
    <property type="entry name" value="Fe-S_biosyn"/>
    <property type="match status" value="1"/>
</dbReference>
<evidence type="ECO:0000313" key="3">
    <source>
        <dbReference type="EMBL" id="VTQ64436.1"/>
    </source>
</evidence>
<evidence type="ECO:0000313" key="2">
    <source>
        <dbReference type="EMBL" id="ACR18998.1"/>
    </source>
</evidence>
<dbReference type="AlphaFoldDB" id="C4XV77"/>
<gene>
    <name evidence="3" type="ORF">NCTC12204_01509</name>
</gene>
<sequence>MEITMTKHAMEALTKKVGKDSKIALALIDSSDPFLRDKGACAKGSFFQIIPFFVEFGKYVNKIEHPTLEIYTSKLEQSYLGRHLNLAYDHQLNSFSLENEIVVLDRNIKLSNCFFS</sequence>
<dbReference type="EMBL" id="AY927234">
    <property type="protein sequence ID" value="ACR18998.1"/>
    <property type="molecule type" value="Genomic_DNA"/>
</dbReference>
<reference evidence="3 4" key="2">
    <citation type="submission" date="2019-05" db="EMBL/GenBank/DDBJ databases">
        <authorList>
            <consortium name="Pathogen Informatics"/>
        </authorList>
    </citation>
    <scope>NUCLEOTIDE SEQUENCE [LARGE SCALE GENOMIC DNA]</scope>
    <source>
        <strain evidence="3 4">NCTC12204</strain>
    </source>
</reference>
<dbReference type="GeneID" id="56787450"/>
<dbReference type="Gene3D" id="2.60.300.12">
    <property type="entry name" value="HesB-like domain"/>
    <property type="match status" value="1"/>
</dbReference>
<dbReference type="InterPro" id="IPR035903">
    <property type="entry name" value="HesB-like_dom_sf"/>
</dbReference>
<dbReference type="EMBL" id="CABEEP010000001">
    <property type="protein sequence ID" value="VTQ64436.1"/>
    <property type="molecule type" value="Genomic_DNA"/>
</dbReference>
<dbReference type="InterPro" id="IPR000361">
    <property type="entry name" value="ATAP_core_dom"/>
</dbReference>
<evidence type="ECO:0000259" key="1">
    <source>
        <dbReference type="Pfam" id="PF01521"/>
    </source>
</evidence>